<feature type="region of interest" description="Disordered" evidence="1">
    <location>
        <begin position="834"/>
        <end position="855"/>
    </location>
</feature>
<feature type="region of interest" description="Disordered" evidence="1">
    <location>
        <begin position="24"/>
        <end position="154"/>
    </location>
</feature>
<keyword evidence="3" id="KW-1185">Reference proteome</keyword>
<evidence type="ECO:0000313" key="2">
    <source>
        <dbReference type="EMBL" id="TFK25668.1"/>
    </source>
</evidence>
<dbReference type="Proteomes" id="UP000307440">
    <property type="component" value="Unassembled WGS sequence"/>
</dbReference>
<feature type="compositionally biased region" description="Acidic residues" evidence="1">
    <location>
        <begin position="294"/>
        <end position="306"/>
    </location>
</feature>
<feature type="compositionally biased region" description="Polar residues" evidence="1">
    <location>
        <begin position="24"/>
        <end position="33"/>
    </location>
</feature>
<feature type="compositionally biased region" description="Low complexity" evidence="1">
    <location>
        <begin position="86"/>
        <end position="98"/>
    </location>
</feature>
<feature type="compositionally biased region" description="Low complexity" evidence="1">
    <location>
        <begin position="354"/>
        <end position="364"/>
    </location>
</feature>
<feature type="compositionally biased region" description="Polar residues" evidence="1">
    <location>
        <begin position="339"/>
        <end position="349"/>
    </location>
</feature>
<organism evidence="2 3">
    <name type="scientific">Coprinopsis marcescibilis</name>
    <name type="common">Agaric fungus</name>
    <name type="synonym">Psathyrella marcescibilis</name>
    <dbReference type="NCBI Taxonomy" id="230819"/>
    <lineage>
        <taxon>Eukaryota</taxon>
        <taxon>Fungi</taxon>
        <taxon>Dikarya</taxon>
        <taxon>Basidiomycota</taxon>
        <taxon>Agaricomycotina</taxon>
        <taxon>Agaricomycetes</taxon>
        <taxon>Agaricomycetidae</taxon>
        <taxon>Agaricales</taxon>
        <taxon>Agaricineae</taxon>
        <taxon>Psathyrellaceae</taxon>
        <taxon>Coprinopsis</taxon>
    </lineage>
</organism>
<sequence>MAKTTKKAPVNSGRPITDFFARATSSSQGSIVSASKPRLKTTTTLAVKTSVQGDDENPFLNHRSPLASQNSTKPSLSQPTVKEIGSSLALASAAPAAPIKRTRSETIHLGNMGVKQRTTNGVQPQVATPRKKARISSPFSASSTVPSSQSDEKELTTAVSVAHIPISEKEEAINSWRQSAHPPTPHVHCEPLTNDMDVDEPKPIVSADSGSSRATTPTAEWASAIHTDVDTSASPSQRSHTRLITPPYTDVSSEDIHAPPTPMDAQTRTKRELERIRAEALADAISSPEPILDVPDELSDSEDEDVIPALSFLKSAPKANAPDSASSGSSGGLRRSSRNLKPQGTTSPRDGSPVSRNARASSSKSVKRAPQKCTAIEEMIKEKTLAEKRGKGEEAIKRAYSLIKKDSFIEDMEVEDDLEDHEQWADLEKLKNMDSIQSLKWDRKYTLNDNVLLDENDDKSAYGEDGAKEINSILRQDKQMRQEEQAAEDAYGVRLWNSEVDSDGDSAMGEAESPAFEYAGNSGTLKLLTTAIHRKDYSKAAFILKSGIFAALDLGREPKFLEALSFLAIKSQEQPLADAAFLAVLQALKRCQTSEGNKISIAFVTETILDLGAQPQILKTGGLDMVPSEAKPGVSAAQRETTLYRMVAILHHAATWRHLVLQDVPNIIIALLLIAMDLSTSHKLRREISVVADLMIHLLSSRDHRDLEREVAVRLVALAANYEPTNKAFLLSLVYVGTGNTLRVARCCAFSMLTQTPAESITNSTYQDPPPLKRLTEFFAQPNEEGDLMYKPSGPFQIDDDTDYSNVKDYLFALGVATSNMEAYVEEQKQRVAKEKEASIAQSPTKKHGHRRPDTDLQVMDKGLERLHAEINDIRAGHLDRSRAKGVAKQLQYRLHYQRLAFERAWVDRLKSKTSVANWLTKGAGSAKDKA</sequence>
<protein>
    <submittedName>
        <fullName evidence="2">Uncharacterized protein</fullName>
    </submittedName>
</protein>
<dbReference type="STRING" id="230819.A0A5C3LBI8"/>
<name>A0A5C3LBI8_COPMA</name>
<feature type="compositionally biased region" description="Polar residues" evidence="1">
    <location>
        <begin position="208"/>
        <end position="218"/>
    </location>
</feature>
<evidence type="ECO:0000256" key="1">
    <source>
        <dbReference type="SAM" id="MobiDB-lite"/>
    </source>
</evidence>
<evidence type="ECO:0000313" key="3">
    <source>
        <dbReference type="Proteomes" id="UP000307440"/>
    </source>
</evidence>
<dbReference type="OrthoDB" id="5599613at2759"/>
<reference evidence="2 3" key="1">
    <citation type="journal article" date="2019" name="Nat. Ecol. Evol.">
        <title>Megaphylogeny resolves global patterns of mushroom evolution.</title>
        <authorList>
            <person name="Varga T."/>
            <person name="Krizsan K."/>
            <person name="Foldi C."/>
            <person name="Dima B."/>
            <person name="Sanchez-Garcia M."/>
            <person name="Sanchez-Ramirez S."/>
            <person name="Szollosi G.J."/>
            <person name="Szarkandi J.G."/>
            <person name="Papp V."/>
            <person name="Albert L."/>
            <person name="Andreopoulos W."/>
            <person name="Angelini C."/>
            <person name="Antonin V."/>
            <person name="Barry K.W."/>
            <person name="Bougher N.L."/>
            <person name="Buchanan P."/>
            <person name="Buyck B."/>
            <person name="Bense V."/>
            <person name="Catcheside P."/>
            <person name="Chovatia M."/>
            <person name="Cooper J."/>
            <person name="Damon W."/>
            <person name="Desjardin D."/>
            <person name="Finy P."/>
            <person name="Geml J."/>
            <person name="Haridas S."/>
            <person name="Hughes K."/>
            <person name="Justo A."/>
            <person name="Karasinski D."/>
            <person name="Kautmanova I."/>
            <person name="Kiss B."/>
            <person name="Kocsube S."/>
            <person name="Kotiranta H."/>
            <person name="LaButti K.M."/>
            <person name="Lechner B.E."/>
            <person name="Liimatainen K."/>
            <person name="Lipzen A."/>
            <person name="Lukacs Z."/>
            <person name="Mihaltcheva S."/>
            <person name="Morgado L.N."/>
            <person name="Niskanen T."/>
            <person name="Noordeloos M.E."/>
            <person name="Ohm R.A."/>
            <person name="Ortiz-Santana B."/>
            <person name="Ovrebo C."/>
            <person name="Racz N."/>
            <person name="Riley R."/>
            <person name="Savchenko A."/>
            <person name="Shiryaev A."/>
            <person name="Soop K."/>
            <person name="Spirin V."/>
            <person name="Szebenyi C."/>
            <person name="Tomsovsky M."/>
            <person name="Tulloss R.E."/>
            <person name="Uehling J."/>
            <person name="Grigoriev I.V."/>
            <person name="Vagvolgyi C."/>
            <person name="Papp T."/>
            <person name="Martin F.M."/>
            <person name="Miettinen O."/>
            <person name="Hibbett D.S."/>
            <person name="Nagy L.G."/>
        </authorList>
    </citation>
    <scope>NUCLEOTIDE SEQUENCE [LARGE SCALE GENOMIC DNA]</scope>
    <source>
        <strain evidence="2 3">CBS 121175</strain>
    </source>
</reference>
<feature type="compositionally biased region" description="Basic and acidic residues" evidence="1">
    <location>
        <begin position="267"/>
        <end position="280"/>
    </location>
</feature>
<feature type="compositionally biased region" description="Polar residues" evidence="1">
    <location>
        <begin position="40"/>
        <end position="52"/>
    </location>
</feature>
<feature type="compositionally biased region" description="Low complexity" evidence="1">
    <location>
        <begin position="324"/>
        <end position="334"/>
    </location>
</feature>
<feature type="compositionally biased region" description="Low complexity" evidence="1">
    <location>
        <begin position="136"/>
        <end position="149"/>
    </location>
</feature>
<feature type="compositionally biased region" description="Polar residues" evidence="1">
    <location>
        <begin position="116"/>
        <end position="126"/>
    </location>
</feature>
<feature type="region of interest" description="Disordered" evidence="1">
    <location>
        <begin position="175"/>
        <end position="373"/>
    </location>
</feature>
<gene>
    <name evidence="2" type="ORF">FA15DRAFT_668178</name>
</gene>
<dbReference type="AlphaFoldDB" id="A0A5C3LBI8"/>
<dbReference type="EMBL" id="ML210183">
    <property type="protein sequence ID" value="TFK25668.1"/>
    <property type="molecule type" value="Genomic_DNA"/>
</dbReference>
<feature type="compositionally biased region" description="Polar residues" evidence="1">
    <location>
        <begin position="66"/>
        <end position="80"/>
    </location>
</feature>
<proteinExistence type="predicted"/>
<accession>A0A5C3LBI8</accession>